<dbReference type="PANTHER" id="PTHR34985">
    <property type="entry name" value="SLR0554 PROTEIN"/>
    <property type="match status" value="1"/>
</dbReference>
<dbReference type="Pfam" id="PF05272">
    <property type="entry name" value="VapE-like_dom"/>
    <property type="match status" value="1"/>
</dbReference>
<feature type="region of interest" description="Disordered" evidence="1">
    <location>
        <begin position="52"/>
        <end position="168"/>
    </location>
</feature>
<keyword evidence="4" id="KW-1185">Reference proteome</keyword>
<protein>
    <recommendedName>
        <fullName evidence="2">Virulence-associated protein E-like domain-containing protein</fullName>
    </recommendedName>
</protein>
<evidence type="ECO:0000313" key="3">
    <source>
        <dbReference type="EMBL" id="MRG98556.1"/>
    </source>
</evidence>
<feature type="compositionally biased region" description="Basic and acidic residues" evidence="1">
    <location>
        <begin position="111"/>
        <end position="133"/>
    </location>
</feature>
<name>A0A6N7Q5K4_9BACT</name>
<feature type="region of interest" description="Disordered" evidence="1">
    <location>
        <begin position="560"/>
        <end position="598"/>
    </location>
</feature>
<feature type="domain" description="Virulence-associated protein E-like" evidence="2">
    <location>
        <begin position="277"/>
        <end position="494"/>
    </location>
</feature>
<dbReference type="PANTHER" id="PTHR34985:SF1">
    <property type="entry name" value="SLR0554 PROTEIN"/>
    <property type="match status" value="1"/>
</dbReference>
<dbReference type="Proteomes" id="UP000440224">
    <property type="component" value="Unassembled WGS sequence"/>
</dbReference>
<evidence type="ECO:0000256" key="1">
    <source>
        <dbReference type="SAM" id="MobiDB-lite"/>
    </source>
</evidence>
<dbReference type="AlphaFoldDB" id="A0A6N7Q5K4"/>
<sequence>MPGGARGLAMTLQGGRVEGRATRAGKVRAAMGRASGDRARCACTKKNGRLGRHARTAANGRDTMKVAESDNECNGTGEDEHSLDALDGRPADAGELPREAEARAPIGTAEARGEPCEAEHDGGRPPGEEDKRASSPRPSKGAEAQGKARGRKRSQPRAPDTPPGDWRSALVYRNTRDGRKLCRAPANAITILTHDASWTDVLAWDEFISAIVCTRAPPWHPDDDDGAPLAPWGESDITKLQAWLVRRYVLELSPTQCYQAAELVARKRQIHPIRDWLRGLRWDGERRLDTWLIRHLGAPDTEYVRLVSRWFLVSAVARVMVPGEKVDTMLILEGLQGIKKSTALRILFGKGWFTDASIDWGNKDRFEVLRGRWCVEMAELDGIHKADISRVKAFLATQEDYYRRPYAKAATAAPRQCVFAGTVNPNALGTYLRDDENRRFWPVRCTHEADLGALAAERELLFAEAMAVYEDPDLASRRWWPETAEEKALCAAEAEARRHGDAWQSLIDAYLDNPTRTEVTITEILKDAVKLDAPRMDHGASIRAATCLARAGWIKDGRERRNGQRETVYKRPPNPAASAETGAQLPREAEDAGAVARPWRRDPVAEAGLQPLPDGQAYAEAHYQGFAVVALPDRDIVRWLDPDEAARVATLPSYLLAKGKNGCRFALCECRPLCRNGHCENADMGKGGCTC</sequence>
<feature type="compositionally biased region" description="Basic and acidic residues" evidence="1">
    <location>
        <begin position="78"/>
        <end position="102"/>
    </location>
</feature>
<comment type="caution">
    <text evidence="3">The sequence shown here is derived from an EMBL/GenBank/DDBJ whole genome shotgun (WGS) entry which is preliminary data.</text>
</comment>
<gene>
    <name evidence="3" type="ORF">GF068_42590</name>
</gene>
<organism evidence="3 4">
    <name type="scientific">Polyangium spumosum</name>
    <dbReference type="NCBI Taxonomy" id="889282"/>
    <lineage>
        <taxon>Bacteria</taxon>
        <taxon>Pseudomonadati</taxon>
        <taxon>Myxococcota</taxon>
        <taxon>Polyangia</taxon>
        <taxon>Polyangiales</taxon>
        <taxon>Polyangiaceae</taxon>
        <taxon>Polyangium</taxon>
    </lineage>
</organism>
<dbReference type="EMBL" id="WJIE01000038">
    <property type="protein sequence ID" value="MRG98556.1"/>
    <property type="molecule type" value="Genomic_DNA"/>
</dbReference>
<accession>A0A6N7Q5K4</accession>
<feature type="region of interest" description="Disordered" evidence="1">
    <location>
        <begin position="1"/>
        <end position="38"/>
    </location>
</feature>
<evidence type="ECO:0000259" key="2">
    <source>
        <dbReference type="Pfam" id="PF05272"/>
    </source>
</evidence>
<feature type="compositionally biased region" description="Basic and acidic residues" evidence="1">
    <location>
        <begin position="560"/>
        <end position="569"/>
    </location>
</feature>
<dbReference type="InterPro" id="IPR007936">
    <property type="entry name" value="VapE-like_dom"/>
</dbReference>
<proteinExistence type="predicted"/>
<evidence type="ECO:0000313" key="4">
    <source>
        <dbReference type="Proteomes" id="UP000440224"/>
    </source>
</evidence>
<dbReference type="OrthoDB" id="9763644at2"/>
<reference evidence="3 4" key="1">
    <citation type="submission" date="2019-10" db="EMBL/GenBank/DDBJ databases">
        <title>A soil myxobacterium in the family Polyangiaceae.</title>
        <authorList>
            <person name="Li Y."/>
            <person name="Wang J."/>
        </authorList>
    </citation>
    <scope>NUCLEOTIDE SEQUENCE [LARGE SCALE GENOMIC DNA]</scope>
    <source>
        <strain evidence="3 4">DSM 14734</strain>
    </source>
</reference>